<dbReference type="EMBL" id="LLKB01000005">
    <property type="protein sequence ID" value="KQC84464.1"/>
    <property type="molecule type" value="Genomic_DNA"/>
</dbReference>
<feature type="domain" description="Alpha-D-phosphohexomutase alpha/beta/alpha" evidence="15">
    <location>
        <begin position="326"/>
        <end position="452"/>
    </location>
</feature>
<keyword evidence="8" id="KW-0413">Isomerase</keyword>
<dbReference type="CDD" id="cd05799">
    <property type="entry name" value="PGM2"/>
    <property type="match status" value="1"/>
</dbReference>
<dbReference type="PANTHER" id="PTHR45745:SF1">
    <property type="entry name" value="PHOSPHOGLUCOMUTASE 2B-RELATED"/>
    <property type="match status" value="1"/>
</dbReference>
<protein>
    <recommendedName>
        <fullName evidence="9">Phosphoglucomutase</fullName>
    </recommendedName>
    <alternativeName>
        <fullName evidence="11">Alpha-phosphoglucomutase</fullName>
    </alternativeName>
    <alternativeName>
        <fullName evidence="10">Glucose phosphomutase</fullName>
    </alternativeName>
</protein>
<dbReference type="PRINTS" id="PR00509">
    <property type="entry name" value="PGMPMM"/>
</dbReference>
<evidence type="ECO:0000259" key="13">
    <source>
        <dbReference type="Pfam" id="PF02878"/>
    </source>
</evidence>
<dbReference type="InterPro" id="IPR016055">
    <property type="entry name" value="A-D-PHexomutase_a/b/a-I/II/III"/>
</dbReference>
<evidence type="ECO:0000259" key="15">
    <source>
        <dbReference type="Pfam" id="PF02880"/>
    </source>
</evidence>
<dbReference type="InterPro" id="IPR016066">
    <property type="entry name" value="A-D-PHexomutase_CS"/>
</dbReference>
<dbReference type="InterPro" id="IPR005846">
    <property type="entry name" value="A-D-PHexomutase_a/b/a-III"/>
</dbReference>
<dbReference type="RefSeq" id="WP_055943142.1">
    <property type="nucleotide sequence ID" value="NZ_LLKB01000005.1"/>
</dbReference>
<dbReference type="SUPFAM" id="SSF55957">
    <property type="entry name" value="Phosphoglucomutase, C-terminal domain"/>
    <property type="match status" value="1"/>
</dbReference>
<evidence type="ECO:0000256" key="1">
    <source>
        <dbReference type="ARBA" id="ARBA00001946"/>
    </source>
</evidence>
<feature type="domain" description="Alpha-D-phosphohexomutase alpha/beta/alpha" evidence="14">
    <location>
        <begin position="208"/>
        <end position="315"/>
    </location>
</feature>
<dbReference type="PANTHER" id="PTHR45745">
    <property type="entry name" value="PHOSPHOMANNOMUTASE 45A"/>
    <property type="match status" value="1"/>
</dbReference>
<dbReference type="Pfam" id="PF02878">
    <property type="entry name" value="PGM_PMM_I"/>
    <property type="match status" value="1"/>
</dbReference>
<dbReference type="Proteomes" id="UP000050833">
    <property type="component" value="Unassembled WGS sequence"/>
</dbReference>
<name>A0AAW3JRU7_9FIRM</name>
<comment type="pathway">
    <text evidence="3">Lipid metabolism.</text>
</comment>
<dbReference type="Gene3D" id="3.30.310.50">
    <property type="entry name" value="Alpha-D-phosphohexomutase, C-terminal domain"/>
    <property type="match status" value="1"/>
</dbReference>
<comment type="pathway">
    <text evidence="2">Glycolipid metabolism; diglucosyl-diacylglycerol biosynthesis.</text>
</comment>
<comment type="caution">
    <text evidence="16">The sequence shown here is derived from an EMBL/GenBank/DDBJ whole genome shotgun (WGS) entry which is preliminary data.</text>
</comment>
<dbReference type="GO" id="GO:0005975">
    <property type="term" value="P:carbohydrate metabolic process"/>
    <property type="evidence" value="ECO:0007669"/>
    <property type="project" value="InterPro"/>
</dbReference>
<evidence type="ECO:0000256" key="2">
    <source>
        <dbReference type="ARBA" id="ARBA00005164"/>
    </source>
</evidence>
<reference evidence="16 17" key="1">
    <citation type="submission" date="2015-10" db="EMBL/GenBank/DDBJ databases">
        <title>Butyribacter intestini gen. nov., sp. nov., a butyric acid-producing bacterium of the family Lachnospiraceae isolated from the human faeces.</title>
        <authorList>
            <person name="Zou Y."/>
            <person name="Xue W."/>
            <person name="Luo G."/>
            <person name="Lv M."/>
        </authorList>
    </citation>
    <scope>NUCLEOTIDE SEQUENCE [LARGE SCALE GENOMIC DNA]</scope>
    <source>
        <strain evidence="16 17">TF01-11</strain>
    </source>
</reference>
<dbReference type="AlphaFoldDB" id="A0AAW3JRU7"/>
<accession>A0AAW3JRU7</accession>
<evidence type="ECO:0000313" key="17">
    <source>
        <dbReference type="Proteomes" id="UP000050833"/>
    </source>
</evidence>
<evidence type="ECO:0000256" key="5">
    <source>
        <dbReference type="ARBA" id="ARBA00022553"/>
    </source>
</evidence>
<organism evidence="16 17">
    <name type="scientific">Butyribacter intestini</name>
    <dbReference type="NCBI Taxonomy" id="1703332"/>
    <lineage>
        <taxon>Bacteria</taxon>
        <taxon>Bacillati</taxon>
        <taxon>Bacillota</taxon>
        <taxon>Clostridia</taxon>
        <taxon>Lachnospirales</taxon>
        <taxon>Lachnospiraceae</taxon>
        <taxon>Butyribacter</taxon>
    </lineage>
</organism>
<comment type="similarity">
    <text evidence="4 12">Belongs to the phosphohexose mutase family.</text>
</comment>
<evidence type="ECO:0000259" key="14">
    <source>
        <dbReference type="Pfam" id="PF02879"/>
    </source>
</evidence>
<dbReference type="InterPro" id="IPR005844">
    <property type="entry name" value="A-D-PHexomutase_a/b/a-I"/>
</dbReference>
<keyword evidence="6 12" id="KW-0479">Metal-binding</keyword>
<dbReference type="Gene3D" id="3.40.120.10">
    <property type="entry name" value="Alpha-D-Glucose-1,6-Bisphosphate, subunit A, domain 3"/>
    <property type="match status" value="3"/>
</dbReference>
<dbReference type="InterPro" id="IPR005845">
    <property type="entry name" value="A-D-PHexomutase_a/b/a-II"/>
</dbReference>
<sequence length="570" mass="64345">MDFKKEYEKWCTDEYFDDETKKELLAIRDDEEEIKDRFYRRLEFGTGGLRGVIGTGTNRMNIYTVRQATQGLANYIISQDGQEKGVAIAFDSRIMSPEFAKEAASCLSANGIKVYLFESLRPTPELSFSVRKLGCIAGIVITASHNPREYNGYKVYWEDGAQITPPHDKNILAEVAKVNDYEQMKTMDYDKAVTDGFIKVIGKEIDDAYIAELKKQNIHPEAITKVAKDIKIVYTPLHGTGNIPVRRVLAELGFENVYVVEKQEKPDGNFPTVAYPNPEDSKAWTLALELAKEKDADIVLATDPDADRLGVYAKDEKTGEYVSFTGNMSGSLIAEYILREKKEKGELPENAAIVETIVTTDMLKAVAEKYGVKLMEVLTGFKFIGEQIKLFEQNNSYEYIFGMEESYGCLAGTYARDKDACVAVMMLCEVAAYYKLKGMTLCDAMQDMYKEYGYYKEGLFTITKKGIDGAEQIENMMREKRENPATVMGGFKVLKMRDYQSDEVKDMVTGETGTTGLPKSNVLYYELENNAWCCVRPSGTEPKIKFYYGVKGESLEDAEKKLEAIKEDLI</sequence>
<dbReference type="InterPro" id="IPR005841">
    <property type="entry name" value="Alpha-D-phosphohexomutase_SF"/>
</dbReference>
<evidence type="ECO:0000313" key="16">
    <source>
        <dbReference type="EMBL" id="KQC84464.1"/>
    </source>
</evidence>
<proteinExistence type="inferred from homology"/>
<evidence type="ECO:0000256" key="6">
    <source>
        <dbReference type="ARBA" id="ARBA00022723"/>
    </source>
</evidence>
<evidence type="ECO:0000256" key="12">
    <source>
        <dbReference type="RuleBase" id="RU004326"/>
    </source>
</evidence>
<dbReference type="Pfam" id="PF02879">
    <property type="entry name" value="PGM_PMM_II"/>
    <property type="match status" value="1"/>
</dbReference>
<dbReference type="PROSITE" id="PS00710">
    <property type="entry name" value="PGM_PMM"/>
    <property type="match status" value="1"/>
</dbReference>
<evidence type="ECO:0000256" key="9">
    <source>
        <dbReference type="ARBA" id="ARBA00039995"/>
    </source>
</evidence>
<evidence type="ECO:0000256" key="10">
    <source>
        <dbReference type="ARBA" id="ARBA00041398"/>
    </source>
</evidence>
<dbReference type="InterPro" id="IPR036900">
    <property type="entry name" value="A-D-PHexomutase_C_sf"/>
</dbReference>
<evidence type="ECO:0000256" key="11">
    <source>
        <dbReference type="ARBA" id="ARBA00041467"/>
    </source>
</evidence>
<dbReference type="GO" id="GO:0000287">
    <property type="term" value="F:magnesium ion binding"/>
    <property type="evidence" value="ECO:0007669"/>
    <property type="project" value="InterPro"/>
</dbReference>
<evidence type="ECO:0000256" key="7">
    <source>
        <dbReference type="ARBA" id="ARBA00022842"/>
    </source>
</evidence>
<evidence type="ECO:0000256" key="3">
    <source>
        <dbReference type="ARBA" id="ARBA00005189"/>
    </source>
</evidence>
<keyword evidence="5" id="KW-0597">Phosphoprotein</keyword>
<comment type="cofactor">
    <cofactor evidence="1">
        <name>Mg(2+)</name>
        <dbReference type="ChEBI" id="CHEBI:18420"/>
    </cofactor>
</comment>
<dbReference type="GO" id="GO:0006166">
    <property type="term" value="P:purine ribonucleoside salvage"/>
    <property type="evidence" value="ECO:0007669"/>
    <property type="project" value="TreeGrafter"/>
</dbReference>
<feature type="domain" description="Alpha-D-phosphohexomutase alpha/beta/alpha" evidence="13">
    <location>
        <begin position="42"/>
        <end position="179"/>
    </location>
</feature>
<keyword evidence="17" id="KW-1185">Reference proteome</keyword>
<keyword evidence="7 12" id="KW-0460">Magnesium</keyword>
<dbReference type="Pfam" id="PF02880">
    <property type="entry name" value="PGM_PMM_III"/>
    <property type="match status" value="1"/>
</dbReference>
<gene>
    <name evidence="16" type="ORF">APZ18_06795</name>
</gene>
<evidence type="ECO:0000256" key="8">
    <source>
        <dbReference type="ARBA" id="ARBA00023235"/>
    </source>
</evidence>
<dbReference type="GO" id="GO:0008973">
    <property type="term" value="F:phosphopentomutase activity"/>
    <property type="evidence" value="ECO:0007669"/>
    <property type="project" value="TreeGrafter"/>
</dbReference>
<dbReference type="SUPFAM" id="SSF53738">
    <property type="entry name" value="Phosphoglucomutase, first 3 domains"/>
    <property type="match status" value="3"/>
</dbReference>
<evidence type="ECO:0000256" key="4">
    <source>
        <dbReference type="ARBA" id="ARBA00010231"/>
    </source>
</evidence>